<evidence type="ECO:0000313" key="1">
    <source>
        <dbReference type="EMBL" id="AUW93790.1"/>
    </source>
</evidence>
<dbReference type="InterPro" id="IPR009097">
    <property type="entry name" value="Cyclic_Pdiesterase"/>
</dbReference>
<keyword evidence="2" id="KW-1185">Reference proteome</keyword>
<accession>A0ABM6RQV9</accession>
<name>A0ABM6RQV9_9FIRM</name>
<dbReference type="Pfam" id="PF13563">
    <property type="entry name" value="2_5_RNA_ligase2"/>
    <property type="match status" value="1"/>
</dbReference>
<dbReference type="Proteomes" id="UP000325292">
    <property type="component" value="Chromosome"/>
</dbReference>
<protein>
    <recommendedName>
        <fullName evidence="3">2'-5' RNA ligase</fullName>
    </recommendedName>
</protein>
<gene>
    <name evidence="1" type="ORF">BXT84_07410</name>
</gene>
<dbReference type="RefSeq" id="WP_158246165.1">
    <property type="nucleotide sequence ID" value="NZ_CP133983.1"/>
</dbReference>
<evidence type="ECO:0000313" key="2">
    <source>
        <dbReference type="Proteomes" id="UP000325292"/>
    </source>
</evidence>
<sequence length="182" mass="20689">MLIDGNALIIPVALPDALEAFRLQSDPSARQLPAHVTVHFPFADEPKSRIVAPQLKRLLGKMAPFRIYFDNMGRFEMPNEMILYLKVTVTPELMTLFETIWQKFRTYPPYEGKHQEIIPHITMARVNPATAGAVEARLTHLVEQHRSALFWDISEVEWVNVQQGVPGCRILGSFPLGRSIKS</sequence>
<dbReference type="Gene3D" id="3.90.1140.10">
    <property type="entry name" value="Cyclic phosphodiesterase"/>
    <property type="match status" value="1"/>
</dbReference>
<proteinExistence type="predicted"/>
<organism evidence="1 2">
    <name type="scientific">Sulfobacillus thermotolerans</name>
    <dbReference type="NCBI Taxonomy" id="338644"/>
    <lineage>
        <taxon>Bacteria</taxon>
        <taxon>Bacillati</taxon>
        <taxon>Bacillota</taxon>
        <taxon>Clostridia</taxon>
        <taxon>Eubacteriales</taxon>
        <taxon>Clostridiales Family XVII. Incertae Sedis</taxon>
        <taxon>Sulfobacillus</taxon>
    </lineage>
</organism>
<dbReference type="SUPFAM" id="SSF55144">
    <property type="entry name" value="LigT-like"/>
    <property type="match status" value="1"/>
</dbReference>
<dbReference type="EMBL" id="CP019454">
    <property type="protein sequence ID" value="AUW93790.1"/>
    <property type="molecule type" value="Genomic_DNA"/>
</dbReference>
<reference evidence="1 2" key="1">
    <citation type="journal article" date="2019" name="Sci. Rep.">
        <title>Sulfobacillus thermotolerans: new insights into resistance and metabolic capacities of acidophilic chemolithotrophs.</title>
        <authorList>
            <person name="Panyushkina A.E."/>
            <person name="Babenko V.V."/>
            <person name="Nikitina A.S."/>
            <person name="Selezneva O.V."/>
            <person name="Tsaplina I.A."/>
            <person name="Letarova M.A."/>
            <person name="Kostryukova E.S."/>
            <person name="Letarov A.V."/>
        </authorList>
    </citation>
    <scope>NUCLEOTIDE SEQUENCE [LARGE SCALE GENOMIC DNA]</scope>
    <source>
        <strain evidence="1 2">Kr1</strain>
    </source>
</reference>
<evidence type="ECO:0008006" key="3">
    <source>
        <dbReference type="Google" id="ProtNLM"/>
    </source>
</evidence>